<organism evidence="2">
    <name type="scientific">Geoglobus ahangari</name>
    <dbReference type="NCBI Taxonomy" id="113653"/>
    <lineage>
        <taxon>Archaea</taxon>
        <taxon>Methanobacteriati</taxon>
        <taxon>Methanobacteriota</taxon>
        <taxon>Archaeoglobi</taxon>
        <taxon>Archaeoglobales</taxon>
        <taxon>Archaeoglobaceae</taxon>
        <taxon>Geoglobus</taxon>
    </lineage>
</organism>
<feature type="domain" description="Phosphoadenosine phosphosulphate reductase" evidence="1">
    <location>
        <begin position="226"/>
        <end position="385"/>
    </location>
</feature>
<comment type="caution">
    <text evidence="2">The sequence shown here is derived from an EMBL/GenBank/DDBJ whole genome shotgun (WGS) entry which is preliminary data.</text>
</comment>
<dbReference type="InterPro" id="IPR050128">
    <property type="entry name" value="Sulfate_adenylyltrnsfr_sub2"/>
</dbReference>
<dbReference type="InterPro" id="IPR002500">
    <property type="entry name" value="PAPS_reduct_dom"/>
</dbReference>
<dbReference type="GO" id="GO:0003824">
    <property type="term" value="F:catalytic activity"/>
    <property type="evidence" value="ECO:0007669"/>
    <property type="project" value="InterPro"/>
</dbReference>
<dbReference type="NCBIfam" id="NF006351">
    <property type="entry name" value="PRK08576.1"/>
    <property type="match status" value="1"/>
</dbReference>
<dbReference type="AlphaFoldDB" id="A0A7C3YH10"/>
<dbReference type="Pfam" id="PF01507">
    <property type="entry name" value="PAPS_reduct"/>
    <property type="match status" value="1"/>
</dbReference>
<evidence type="ECO:0000259" key="1">
    <source>
        <dbReference type="Pfam" id="PF01507"/>
    </source>
</evidence>
<evidence type="ECO:0000313" key="2">
    <source>
        <dbReference type="EMBL" id="HGE66241.1"/>
    </source>
</evidence>
<dbReference type="EMBL" id="DTPI01000028">
    <property type="protein sequence ID" value="HGE66241.1"/>
    <property type="molecule type" value="Genomic_DNA"/>
</dbReference>
<dbReference type="SUPFAM" id="SSF52402">
    <property type="entry name" value="Adenine nucleotide alpha hydrolases-like"/>
    <property type="match status" value="1"/>
</dbReference>
<protein>
    <recommendedName>
        <fullName evidence="1">Phosphoadenosine phosphosulphate reductase domain-containing protein</fullName>
    </recommendedName>
</protein>
<dbReference type="InterPro" id="IPR014729">
    <property type="entry name" value="Rossmann-like_a/b/a_fold"/>
</dbReference>
<dbReference type="Gene3D" id="3.40.50.620">
    <property type="entry name" value="HUPs"/>
    <property type="match status" value="1"/>
</dbReference>
<dbReference type="PANTHER" id="PTHR43196">
    <property type="entry name" value="SULFATE ADENYLYLTRANSFERASE SUBUNIT 2"/>
    <property type="match status" value="1"/>
</dbReference>
<gene>
    <name evidence="2" type="ORF">ENX77_03835</name>
</gene>
<accession>A0A7C3YH10</accession>
<name>A0A7C3YH10_9EURY</name>
<sequence>MLMIVAIARAKKDAKALSHALNCKVMSLGGVRSVDDVDLSVLEDSIPIFFFGRSEAELAEEVEKEIRKITEVYNVVVLNKKSVRNARLEEIRRAFEIAKAKIRLGIDLDDVFRFSVSNGFGVEIHPDYDEYFIIGREFVNNLLKLGVNVEEGSLVLRKLYNEEHIFVPEHKAIIYKRIGNDVSAEIISQAKPKKFEIERLIEKNKDFLKTLERISIKFIQQHGEDAVVPFSGGKDSLSCLILAKKALGSVKAVYIKTNYDMPLTEEYVDYVCDKLDVELITEKVYFDVAKYGMPTHENRWCTNLKIKALHKATKNAKTIIVGDRDAESRLRRLRPEVLENSIKEIFPIKYWSGAMVQLYILMNGLELHPLYLKGFYRLGCTICPSLSEWEKWLLNHNFY</sequence>
<reference evidence="2" key="1">
    <citation type="journal article" date="2020" name="mSystems">
        <title>Genome- and Community-Level Interaction Insights into Carbon Utilization and Element Cycling Functions of Hydrothermarchaeota in Hydrothermal Sediment.</title>
        <authorList>
            <person name="Zhou Z."/>
            <person name="Liu Y."/>
            <person name="Xu W."/>
            <person name="Pan J."/>
            <person name="Luo Z.H."/>
            <person name="Li M."/>
        </authorList>
    </citation>
    <scope>NUCLEOTIDE SEQUENCE [LARGE SCALE GENOMIC DNA]</scope>
    <source>
        <strain evidence="2">SpSt-97</strain>
    </source>
</reference>
<dbReference type="PANTHER" id="PTHR43196:SF2">
    <property type="entry name" value="PHOSPHOADENOSINE PHOSPHOSULFATE REDUCTASE"/>
    <property type="match status" value="1"/>
</dbReference>
<proteinExistence type="predicted"/>